<dbReference type="EMBL" id="BDGG01000007">
    <property type="protein sequence ID" value="GAV01759.1"/>
    <property type="molecule type" value="Genomic_DNA"/>
</dbReference>
<dbReference type="PROSITE" id="PS50071">
    <property type="entry name" value="HOMEOBOX_2"/>
    <property type="match status" value="2"/>
</dbReference>
<feature type="compositionally biased region" description="Acidic residues" evidence="8">
    <location>
        <begin position="1"/>
        <end position="23"/>
    </location>
</feature>
<dbReference type="GO" id="GO:0000978">
    <property type="term" value="F:RNA polymerase II cis-regulatory region sequence-specific DNA binding"/>
    <property type="evidence" value="ECO:0007669"/>
    <property type="project" value="TreeGrafter"/>
</dbReference>
<accession>A0A1D1VT65</accession>
<evidence type="ECO:0000313" key="10">
    <source>
        <dbReference type="EMBL" id="GAV01759.1"/>
    </source>
</evidence>
<evidence type="ECO:0000313" key="11">
    <source>
        <dbReference type="Proteomes" id="UP000186922"/>
    </source>
</evidence>
<evidence type="ECO:0000256" key="1">
    <source>
        <dbReference type="ARBA" id="ARBA00004123"/>
    </source>
</evidence>
<keyword evidence="11" id="KW-1185">Reference proteome</keyword>
<evidence type="ECO:0000259" key="9">
    <source>
        <dbReference type="PROSITE" id="PS50071"/>
    </source>
</evidence>
<evidence type="ECO:0000256" key="4">
    <source>
        <dbReference type="ARBA" id="ARBA00023242"/>
    </source>
</evidence>
<proteinExistence type="predicted"/>
<dbReference type="PANTHER" id="PTHR24324">
    <property type="entry name" value="HOMEOBOX PROTEIN HHEX"/>
    <property type="match status" value="1"/>
</dbReference>
<evidence type="ECO:0000256" key="6">
    <source>
        <dbReference type="RuleBase" id="RU000682"/>
    </source>
</evidence>
<protein>
    <recommendedName>
        <fullName evidence="9">Homeobox domain-containing protein</fullName>
    </recommendedName>
</protein>
<feature type="region of interest" description="Disordered" evidence="8">
    <location>
        <begin position="1"/>
        <end position="52"/>
    </location>
</feature>
<name>A0A1D1VT65_RAMVA</name>
<feature type="DNA-binding region" description="Homeobox" evidence="5">
    <location>
        <begin position="303"/>
        <end position="362"/>
    </location>
</feature>
<feature type="DNA-binding region" description="Homeobox" evidence="5">
    <location>
        <begin position="216"/>
        <end position="275"/>
    </location>
</feature>
<keyword evidence="4 5" id="KW-0539">Nucleus</keyword>
<gene>
    <name evidence="10" type="primary">RvY_12418-1</name>
    <name evidence="10" type="synonym">RvY_12418.1</name>
    <name evidence="10" type="ORF">RvY_12418</name>
</gene>
<dbReference type="InterPro" id="IPR051000">
    <property type="entry name" value="Homeobox_DNA-bind_prot"/>
</dbReference>
<dbReference type="CDD" id="cd00086">
    <property type="entry name" value="homeodomain"/>
    <property type="match status" value="2"/>
</dbReference>
<dbReference type="Gene3D" id="1.10.10.60">
    <property type="entry name" value="Homeodomain-like"/>
    <property type="match status" value="2"/>
</dbReference>
<dbReference type="GO" id="GO:0030154">
    <property type="term" value="P:cell differentiation"/>
    <property type="evidence" value="ECO:0007669"/>
    <property type="project" value="TreeGrafter"/>
</dbReference>
<dbReference type="Pfam" id="PF00046">
    <property type="entry name" value="Homeodomain"/>
    <property type="match status" value="2"/>
</dbReference>
<feature type="compositionally biased region" description="Polar residues" evidence="8">
    <location>
        <begin position="29"/>
        <end position="39"/>
    </location>
</feature>
<dbReference type="SUPFAM" id="SSF46689">
    <property type="entry name" value="Homeodomain-like"/>
    <property type="match status" value="2"/>
</dbReference>
<feature type="domain" description="Homeobox" evidence="9">
    <location>
        <begin position="301"/>
        <end position="361"/>
    </location>
</feature>
<keyword evidence="2 5" id="KW-0238">DNA-binding</keyword>
<dbReference type="Proteomes" id="UP000186922">
    <property type="component" value="Unassembled WGS sequence"/>
</dbReference>
<dbReference type="InterPro" id="IPR001356">
    <property type="entry name" value="HD"/>
</dbReference>
<dbReference type="SMART" id="SM00389">
    <property type="entry name" value="HOX"/>
    <property type="match status" value="2"/>
</dbReference>
<dbReference type="GO" id="GO:0006357">
    <property type="term" value="P:regulation of transcription by RNA polymerase II"/>
    <property type="evidence" value="ECO:0007669"/>
    <property type="project" value="TreeGrafter"/>
</dbReference>
<organism evidence="10 11">
    <name type="scientific">Ramazzottius varieornatus</name>
    <name type="common">Water bear</name>
    <name type="synonym">Tardigrade</name>
    <dbReference type="NCBI Taxonomy" id="947166"/>
    <lineage>
        <taxon>Eukaryota</taxon>
        <taxon>Metazoa</taxon>
        <taxon>Ecdysozoa</taxon>
        <taxon>Tardigrada</taxon>
        <taxon>Eutardigrada</taxon>
        <taxon>Parachela</taxon>
        <taxon>Hypsibioidea</taxon>
        <taxon>Ramazzottiidae</taxon>
        <taxon>Ramazzottius</taxon>
    </lineage>
</organism>
<keyword evidence="3 5" id="KW-0371">Homeobox</keyword>
<evidence type="ECO:0000256" key="7">
    <source>
        <dbReference type="SAM" id="Coils"/>
    </source>
</evidence>
<comment type="caution">
    <text evidence="10">The sequence shown here is derived from an EMBL/GenBank/DDBJ whole genome shotgun (WGS) entry which is preliminary data.</text>
</comment>
<dbReference type="PANTHER" id="PTHR24324:SF5">
    <property type="entry name" value="HEMATOPOIETICALLY-EXPRESSED HOMEOBOX PROTEIN HHEX"/>
    <property type="match status" value="1"/>
</dbReference>
<dbReference type="GO" id="GO:0005634">
    <property type="term" value="C:nucleus"/>
    <property type="evidence" value="ECO:0007669"/>
    <property type="project" value="UniProtKB-SubCell"/>
</dbReference>
<sequence length="372" mass="43320">MDMDEEQDGSELTECEEDEENTAEGEPVITQNGDGNTPMLSHDIADGTSSSSAIFTQPLPLTLFPDGRLGMEARTPAQKRLFVVVQKVEVESHNKRCKTAISNCKRAHTKQQKNREEILALRATIKKLERRVQELEADRDAVPPFVQELVQVSKKNKLAPYKYSMDFKFFCTQVYAKSRAAYKLLLRTLPFPSEKTVTELIALEELSRPTDWKPPERVPRVRFQPGQLQFLEAEFEQAKIPSKEKVKQLAEHLQVKEYKVYKWFEKRRAALKAEVDDLKRRILRGDLEEPPETPLLEPPQPKEKLPRYVLRKGQLTILNKWYEKSTIPSKDDFEVIAREACLDIRRCLKWFENRRRKDVREGRRILSEETLP</sequence>
<feature type="coiled-coil region" evidence="7">
    <location>
        <begin position="111"/>
        <end position="138"/>
    </location>
</feature>
<keyword evidence="7" id="KW-0175">Coiled coil</keyword>
<reference evidence="10 11" key="1">
    <citation type="journal article" date="2016" name="Nat. Commun.">
        <title>Extremotolerant tardigrade genome and improved radiotolerance of human cultured cells by tardigrade-unique protein.</title>
        <authorList>
            <person name="Hashimoto T."/>
            <person name="Horikawa D.D."/>
            <person name="Saito Y."/>
            <person name="Kuwahara H."/>
            <person name="Kozuka-Hata H."/>
            <person name="Shin-I T."/>
            <person name="Minakuchi Y."/>
            <person name="Ohishi K."/>
            <person name="Motoyama A."/>
            <person name="Aizu T."/>
            <person name="Enomoto A."/>
            <person name="Kondo K."/>
            <person name="Tanaka S."/>
            <person name="Hara Y."/>
            <person name="Koshikawa S."/>
            <person name="Sagara H."/>
            <person name="Miura T."/>
            <person name="Yokobori S."/>
            <person name="Miyagawa K."/>
            <person name="Suzuki Y."/>
            <person name="Kubo T."/>
            <person name="Oyama M."/>
            <person name="Kohara Y."/>
            <person name="Fujiyama A."/>
            <person name="Arakawa K."/>
            <person name="Katayama T."/>
            <person name="Toyoda A."/>
            <person name="Kunieda T."/>
        </authorList>
    </citation>
    <scope>NUCLEOTIDE SEQUENCE [LARGE SCALE GENOMIC DNA]</scope>
    <source>
        <strain evidence="10 11">YOKOZUNA-1</strain>
    </source>
</reference>
<dbReference type="InterPro" id="IPR009057">
    <property type="entry name" value="Homeodomain-like_sf"/>
</dbReference>
<evidence type="ECO:0000256" key="8">
    <source>
        <dbReference type="SAM" id="MobiDB-lite"/>
    </source>
</evidence>
<evidence type="ECO:0000256" key="3">
    <source>
        <dbReference type="ARBA" id="ARBA00023155"/>
    </source>
</evidence>
<evidence type="ECO:0000256" key="5">
    <source>
        <dbReference type="PROSITE-ProRule" id="PRU00108"/>
    </source>
</evidence>
<evidence type="ECO:0000256" key="2">
    <source>
        <dbReference type="ARBA" id="ARBA00023125"/>
    </source>
</evidence>
<dbReference type="AlphaFoldDB" id="A0A1D1VT65"/>
<comment type="subcellular location">
    <subcellularLocation>
        <location evidence="1 5 6">Nucleus</location>
    </subcellularLocation>
</comment>
<feature type="domain" description="Homeobox" evidence="9">
    <location>
        <begin position="214"/>
        <end position="274"/>
    </location>
</feature>